<feature type="non-terminal residue" evidence="4">
    <location>
        <position position="1"/>
    </location>
</feature>
<dbReference type="OrthoDB" id="1719780at2759"/>
<dbReference type="PANTHER" id="PTHR47985">
    <property type="entry name" value="OS07G0668900 PROTEIN"/>
    <property type="match status" value="1"/>
</dbReference>
<dbReference type="AlphaFoldDB" id="A0A7J6VS14"/>
<keyword evidence="3" id="KW-0472">Membrane</keyword>
<comment type="caution">
    <text evidence="4">The sequence shown here is derived from an EMBL/GenBank/DDBJ whole genome shotgun (WGS) entry which is preliminary data.</text>
</comment>
<evidence type="ECO:0000256" key="2">
    <source>
        <dbReference type="ARBA" id="ARBA00022527"/>
    </source>
</evidence>
<protein>
    <submittedName>
        <fullName evidence="4">Kinase superfamily protein</fullName>
    </submittedName>
</protein>
<keyword evidence="5" id="KW-1185">Reference proteome</keyword>
<proteinExistence type="predicted"/>
<dbReference type="Proteomes" id="UP000554482">
    <property type="component" value="Unassembled WGS sequence"/>
</dbReference>
<keyword evidence="2" id="KW-0723">Serine/threonine-protein kinase</keyword>
<dbReference type="GO" id="GO:0016020">
    <property type="term" value="C:membrane"/>
    <property type="evidence" value="ECO:0007669"/>
    <property type="project" value="UniProtKB-SubCell"/>
</dbReference>
<dbReference type="PANTHER" id="PTHR47985:SF4">
    <property type="entry name" value="SERINE_THREONINE-PROTEIN KINASE PBL27"/>
    <property type="match status" value="1"/>
</dbReference>
<organism evidence="4 5">
    <name type="scientific">Thalictrum thalictroides</name>
    <name type="common">Rue-anemone</name>
    <name type="synonym">Anemone thalictroides</name>
    <dbReference type="NCBI Taxonomy" id="46969"/>
    <lineage>
        <taxon>Eukaryota</taxon>
        <taxon>Viridiplantae</taxon>
        <taxon>Streptophyta</taxon>
        <taxon>Embryophyta</taxon>
        <taxon>Tracheophyta</taxon>
        <taxon>Spermatophyta</taxon>
        <taxon>Magnoliopsida</taxon>
        <taxon>Ranunculales</taxon>
        <taxon>Ranunculaceae</taxon>
        <taxon>Thalictroideae</taxon>
        <taxon>Thalictrum</taxon>
    </lineage>
</organism>
<dbReference type="GO" id="GO:0004674">
    <property type="term" value="F:protein serine/threonine kinase activity"/>
    <property type="evidence" value="ECO:0007669"/>
    <property type="project" value="UniProtKB-KW"/>
</dbReference>
<dbReference type="Gene3D" id="1.10.510.10">
    <property type="entry name" value="Transferase(Phosphotransferase) domain 1"/>
    <property type="match status" value="1"/>
</dbReference>
<reference evidence="4 5" key="1">
    <citation type="submission" date="2020-06" db="EMBL/GenBank/DDBJ databases">
        <title>Transcriptomic and genomic resources for Thalictrum thalictroides and T. hernandezii: Facilitating candidate gene discovery in an emerging model plant lineage.</title>
        <authorList>
            <person name="Arias T."/>
            <person name="Riano-Pachon D.M."/>
            <person name="Di Stilio V.S."/>
        </authorList>
    </citation>
    <scope>NUCLEOTIDE SEQUENCE [LARGE SCALE GENOMIC DNA]</scope>
    <source>
        <strain evidence="5">cv. WT478/WT964</strain>
        <tissue evidence="4">Leaves</tissue>
    </source>
</reference>
<dbReference type="EMBL" id="JABWDY010027448">
    <property type="protein sequence ID" value="KAF5187879.1"/>
    <property type="molecule type" value="Genomic_DNA"/>
</dbReference>
<evidence type="ECO:0000313" key="5">
    <source>
        <dbReference type="Proteomes" id="UP000554482"/>
    </source>
</evidence>
<gene>
    <name evidence="4" type="ORF">FRX31_022534</name>
</gene>
<accession>A0A7J6VS14</accession>
<evidence type="ECO:0000313" key="4">
    <source>
        <dbReference type="EMBL" id="KAF5187879.1"/>
    </source>
</evidence>
<sequence length="79" mass="8615">EKPQLKNRNNFQTLVDPVLHGDYPESGLSEALAVTELCLQEQHKSRPSIGTVVFALSSLVSQSLDPIIQKQVGLEGIAM</sequence>
<evidence type="ECO:0000256" key="3">
    <source>
        <dbReference type="ARBA" id="ARBA00023136"/>
    </source>
</evidence>
<name>A0A7J6VS14_THATH</name>
<keyword evidence="4" id="KW-0418">Kinase</keyword>
<comment type="subcellular location">
    <subcellularLocation>
        <location evidence="1">Membrane</location>
    </subcellularLocation>
</comment>
<evidence type="ECO:0000256" key="1">
    <source>
        <dbReference type="ARBA" id="ARBA00004370"/>
    </source>
</evidence>
<keyword evidence="4" id="KW-0808">Transferase</keyword>